<organism evidence="1 2">
    <name type="scientific">Streptomyces plumbiresistens</name>
    <dbReference type="NCBI Taxonomy" id="511811"/>
    <lineage>
        <taxon>Bacteria</taxon>
        <taxon>Bacillati</taxon>
        <taxon>Actinomycetota</taxon>
        <taxon>Actinomycetes</taxon>
        <taxon>Kitasatosporales</taxon>
        <taxon>Streptomycetaceae</taxon>
        <taxon>Streptomyces</taxon>
    </lineage>
</organism>
<proteinExistence type="predicted"/>
<dbReference type="EMBL" id="BAAAZX010000002">
    <property type="protein sequence ID" value="GAA3979676.1"/>
    <property type="molecule type" value="Genomic_DNA"/>
</dbReference>
<gene>
    <name evidence="1" type="ORF">GCM10022232_09600</name>
</gene>
<protein>
    <submittedName>
        <fullName evidence="1">Uncharacterized protein</fullName>
    </submittedName>
</protein>
<keyword evidence="2" id="KW-1185">Reference proteome</keyword>
<reference evidence="2" key="1">
    <citation type="journal article" date="2019" name="Int. J. Syst. Evol. Microbiol.">
        <title>The Global Catalogue of Microorganisms (GCM) 10K type strain sequencing project: providing services to taxonomists for standard genome sequencing and annotation.</title>
        <authorList>
            <consortium name="The Broad Institute Genomics Platform"/>
            <consortium name="The Broad Institute Genome Sequencing Center for Infectious Disease"/>
            <person name="Wu L."/>
            <person name="Ma J."/>
        </authorList>
    </citation>
    <scope>NUCLEOTIDE SEQUENCE [LARGE SCALE GENOMIC DNA]</scope>
    <source>
        <strain evidence="2">JCM 16924</strain>
    </source>
</reference>
<accession>A0ABP7QBB2</accession>
<evidence type="ECO:0000313" key="2">
    <source>
        <dbReference type="Proteomes" id="UP001500456"/>
    </source>
</evidence>
<evidence type="ECO:0000313" key="1">
    <source>
        <dbReference type="EMBL" id="GAA3979676.1"/>
    </source>
</evidence>
<dbReference type="Proteomes" id="UP001500456">
    <property type="component" value="Unassembled WGS sequence"/>
</dbReference>
<sequence length="100" mass="9835">MPDASQGAGGGDLVFAGGVRLAGVALDAGGVGVLADGTDLEALTSWAKEQEPRGLTLVLAPHRSEAGDVAETGSAGGSQAPEPMGFAMARHARGPDGFYG</sequence>
<comment type="caution">
    <text evidence="1">The sequence shown here is derived from an EMBL/GenBank/DDBJ whole genome shotgun (WGS) entry which is preliminary data.</text>
</comment>
<name>A0ABP7QBB2_9ACTN</name>